<protein>
    <recommendedName>
        <fullName evidence="12">Purine nucleoside phosphorylase</fullName>
    </recommendedName>
</protein>
<dbReference type="EMBL" id="CP106877">
    <property type="protein sequence ID" value="WAA13671.1"/>
    <property type="molecule type" value="Genomic_DNA"/>
</dbReference>
<dbReference type="GO" id="GO:0005507">
    <property type="term" value="F:copper ion binding"/>
    <property type="evidence" value="ECO:0007669"/>
    <property type="project" value="TreeGrafter"/>
</dbReference>
<evidence type="ECO:0000256" key="10">
    <source>
        <dbReference type="ARBA" id="ARBA00048968"/>
    </source>
</evidence>
<reference evidence="13" key="1">
    <citation type="submission" date="2022-09" db="EMBL/GenBank/DDBJ databases">
        <title>Complete Genomes of Fervidibacillus albus and Fervidibacillus halotolerans isolated from tidal flat sediments.</title>
        <authorList>
            <person name="Kwon K.K."/>
            <person name="Yang S.-H."/>
            <person name="Park M.J."/>
            <person name="Oh H.-M."/>
        </authorList>
    </citation>
    <scope>NUCLEOTIDE SEQUENCE</scope>
    <source>
        <strain evidence="13">MEBiC13594</strain>
    </source>
</reference>
<comment type="function">
    <text evidence="3">Purine nucleoside enzyme that catalyzes the phosphorolysis of adenosine and inosine nucleosides, yielding D-ribose 1-phosphate and the respective free bases, adenine and hypoxanthine. Also catalyzes the phosphorolysis of S-methyl-5'-thioadenosine into adenine and S-methyl-5-thio-alpha-D-ribose 1-phosphate. Also has adenosine deaminase activity.</text>
</comment>
<evidence type="ECO:0000256" key="5">
    <source>
        <dbReference type="ARBA" id="ARBA00022679"/>
    </source>
</evidence>
<dbReference type="Pfam" id="PF02578">
    <property type="entry name" value="Cu-oxidase_4"/>
    <property type="match status" value="1"/>
</dbReference>
<evidence type="ECO:0000256" key="4">
    <source>
        <dbReference type="ARBA" id="ARBA00007353"/>
    </source>
</evidence>
<dbReference type="GO" id="GO:0016787">
    <property type="term" value="F:hydrolase activity"/>
    <property type="evidence" value="ECO:0007669"/>
    <property type="project" value="UniProtKB-KW"/>
</dbReference>
<comment type="catalytic activity">
    <reaction evidence="9">
        <text>adenosine + H2O + H(+) = inosine + NH4(+)</text>
        <dbReference type="Rhea" id="RHEA:24408"/>
        <dbReference type="ChEBI" id="CHEBI:15377"/>
        <dbReference type="ChEBI" id="CHEBI:15378"/>
        <dbReference type="ChEBI" id="CHEBI:16335"/>
        <dbReference type="ChEBI" id="CHEBI:17596"/>
        <dbReference type="ChEBI" id="CHEBI:28938"/>
        <dbReference type="EC" id="3.5.4.4"/>
    </reaction>
    <physiologicalReaction direction="left-to-right" evidence="9">
        <dbReference type="Rhea" id="RHEA:24409"/>
    </physiologicalReaction>
</comment>
<dbReference type="CDD" id="cd16833">
    <property type="entry name" value="YfiH"/>
    <property type="match status" value="1"/>
</dbReference>
<evidence type="ECO:0000256" key="6">
    <source>
        <dbReference type="ARBA" id="ARBA00022723"/>
    </source>
</evidence>
<dbReference type="GO" id="GO:0017061">
    <property type="term" value="F:S-methyl-5-thioadenosine phosphorylase activity"/>
    <property type="evidence" value="ECO:0007669"/>
    <property type="project" value="UniProtKB-EC"/>
</dbReference>
<evidence type="ECO:0000256" key="1">
    <source>
        <dbReference type="ARBA" id="ARBA00000553"/>
    </source>
</evidence>
<organism evidence="13 14">
    <name type="scientific">Fervidibacillus halotolerans</name>
    <dbReference type="NCBI Taxonomy" id="2980027"/>
    <lineage>
        <taxon>Bacteria</taxon>
        <taxon>Bacillati</taxon>
        <taxon>Bacillota</taxon>
        <taxon>Bacilli</taxon>
        <taxon>Bacillales</taxon>
        <taxon>Bacillaceae</taxon>
        <taxon>Fervidibacillus</taxon>
    </lineage>
</organism>
<comment type="cofactor">
    <cofactor evidence="2">
        <name>Zn(2+)</name>
        <dbReference type="ChEBI" id="CHEBI:29105"/>
    </cofactor>
</comment>
<dbReference type="PANTHER" id="PTHR30616:SF2">
    <property type="entry name" value="PURINE NUCLEOSIDE PHOSPHORYLASE LACC1"/>
    <property type="match status" value="1"/>
</dbReference>
<gene>
    <name evidence="13" type="primary">pgeF</name>
    <name evidence="13" type="ORF">OE105_06110</name>
</gene>
<evidence type="ECO:0000256" key="3">
    <source>
        <dbReference type="ARBA" id="ARBA00003215"/>
    </source>
</evidence>
<dbReference type="InterPro" id="IPR011324">
    <property type="entry name" value="Cytotoxic_necrot_fac-like_cat"/>
</dbReference>
<dbReference type="Gene3D" id="3.60.140.10">
    <property type="entry name" value="CNF1/YfiH-like putative cysteine hydrolases"/>
    <property type="match status" value="1"/>
</dbReference>
<name>A0A9E8M1W8_9BACI</name>
<dbReference type="InterPro" id="IPR003730">
    <property type="entry name" value="Cu_polyphenol_OxRdtase"/>
</dbReference>
<keyword evidence="7" id="KW-0378">Hydrolase</keyword>
<dbReference type="RefSeq" id="WP_275421860.1">
    <property type="nucleotide sequence ID" value="NZ_CP106877.1"/>
</dbReference>
<comment type="catalytic activity">
    <reaction evidence="11">
        <text>S-methyl-5'-thioadenosine + phosphate = 5-(methylsulfanyl)-alpha-D-ribose 1-phosphate + adenine</text>
        <dbReference type="Rhea" id="RHEA:11852"/>
        <dbReference type="ChEBI" id="CHEBI:16708"/>
        <dbReference type="ChEBI" id="CHEBI:17509"/>
        <dbReference type="ChEBI" id="CHEBI:43474"/>
        <dbReference type="ChEBI" id="CHEBI:58533"/>
        <dbReference type="EC" id="2.4.2.28"/>
    </reaction>
    <physiologicalReaction direction="left-to-right" evidence="11">
        <dbReference type="Rhea" id="RHEA:11853"/>
    </physiologicalReaction>
</comment>
<comment type="catalytic activity">
    <reaction evidence="10">
        <text>adenosine + phosphate = alpha-D-ribose 1-phosphate + adenine</text>
        <dbReference type="Rhea" id="RHEA:27642"/>
        <dbReference type="ChEBI" id="CHEBI:16335"/>
        <dbReference type="ChEBI" id="CHEBI:16708"/>
        <dbReference type="ChEBI" id="CHEBI:43474"/>
        <dbReference type="ChEBI" id="CHEBI:57720"/>
        <dbReference type="EC" id="2.4.2.1"/>
    </reaction>
    <physiologicalReaction direction="left-to-right" evidence="10">
        <dbReference type="Rhea" id="RHEA:27643"/>
    </physiologicalReaction>
</comment>
<dbReference type="AlphaFoldDB" id="A0A9E8M1W8"/>
<evidence type="ECO:0000256" key="2">
    <source>
        <dbReference type="ARBA" id="ARBA00001947"/>
    </source>
</evidence>
<evidence type="ECO:0000256" key="7">
    <source>
        <dbReference type="ARBA" id="ARBA00022801"/>
    </source>
</evidence>
<proteinExistence type="inferred from homology"/>
<keyword evidence="6" id="KW-0479">Metal-binding</keyword>
<dbReference type="NCBIfam" id="TIGR00726">
    <property type="entry name" value="peptidoglycan editing factor PgeF"/>
    <property type="match status" value="1"/>
</dbReference>
<evidence type="ECO:0000256" key="12">
    <source>
        <dbReference type="RuleBase" id="RU361274"/>
    </source>
</evidence>
<dbReference type="InterPro" id="IPR038371">
    <property type="entry name" value="Cu_polyphenol_OxRdtase_sf"/>
</dbReference>
<keyword evidence="8" id="KW-0862">Zinc</keyword>
<evidence type="ECO:0000256" key="11">
    <source>
        <dbReference type="ARBA" id="ARBA00049893"/>
    </source>
</evidence>
<dbReference type="PANTHER" id="PTHR30616">
    <property type="entry name" value="UNCHARACTERIZED PROTEIN YFIH"/>
    <property type="match status" value="1"/>
</dbReference>
<comment type="catalytic activity">
    <reaction evidence="1">
        <text>inosine + phosphate = alpha-D-ribose 1-phosphate + hypoxanthine</text>
        <dbReference type="Rhea" id="RHEA:27646"/>
        <dbReference type="ChEBI" id="CHEBI:17368"/>
        <dbReference type="ChEBI" id="CHEBI:17596"/>
        <dbReference type="ChEBI" id="CHEBI:43474"/>
        <dbReference type="ChEBI" id="CHEBI:57720"/>
        <dbReference type="EC" id="2.4.2.1"/>
    </reaction>
    <physiologicalReaction direction="left-to-right" evidence="1">
        <dbReference type="Rhea" id="RHEA:27647"/>
    </physiologicalReaction>
</comment>
<accession>A0A9E8M1W8</accession>
<dbReference type="SUPFAM" id="SSF64438">
    <property type="entry name" value="CNF1/YfiH-like putative cysteine hydrolases"/>
    <property type="match status" value="1"/>
</dbReference>
<evidence type="ECO:0000313" key="13">
    <source>
        <dbReference type="EMBL" id="WAA13671.1"/>
    </source>
</evidence>
<evidence type="ECO:0000313" key="14">
    <source>
        <dbReference type="Proteomes" id="UP001164726"/>
    </source>
</evidence>
<keyword evidence="14" id="KW-1185">Reference proteome</keyword>
<comment type="similarity">
    <text evidence="4 12">Belongs to the purine nucleoside phosphorylase YfiH/LACC1 family.</text>
</comment>
<evidence type="ECO:0000256" key="8">
    <source>
        <dbReference type="ARBA" id="ARBA00022833"/>
    </source>
</evidence>
<sequence length="270" mass="31024">MEPFQSIDPSYFEIIQWKKFDSQLLAGFTTKLDGFSQGHYRSNNFGLHVGDDPETVNQNRQGMAKKLQIQLNYWVFAQQIHGNQVQYVGKKERGRGSFIYDTSITDTDGLYTDEKGILLALLFADCVPIYFYAPIERKIGIVHAGWRGTVKKVAIQLLEKWTQEGISPKNVYATIGPSICNHCYIVDNKVIKIVDSLQLDEKVYEEKERDQFSLDLKKINMILLRKFGIPIENILITDYCTSCHSDLFFSHRRDGGKTGRMIGFIGFRED</sequence>
<evidence type="ECO:0000256" key="9">
    <source>
        <dbReference type="ARBA" id="ARBA00047989"/>
    </source>
</evidence>
<dbReference type="KEGG" id="fhl:OE105_06110"/>
<keyword evidence="5" id="KW-0808">Transferase</keyword>
<dbReference type="Proteomes" id="UP001164726">
    <property type="component" value="Chromosome"/>
</dbReference>